<dbReference type="RefSeq" id="WP_136773555.1">
    <property type="nucleotide sequence ID" value="NZ_SUMF01000011.1"/>
</dbReference>
<evidence type="ECO:0000259" key="2">
    <source>
        <dbReference type="Pfam" id="PF14326"/>
    </source>
</evidence>
<dbReference type="OrthoDB" id="9149554at2"/>
<dbReference type="InterPro" id="IPR010328">
    <property type="entry name" value="DUF928"/>
</dbReference>
<feature type="chain" id="PRO_5020937095" evidence="1">
    <location>
        <begin position="34"/>
        <end position="354"/>
    </location>
</feature>
<name>A0A4U0PXD6_9NEIS</name>
<comment type="caution">
    <text evidence="3">The sequence shown here is derived from an EMBL/GenBank/DDBJ whole genome shotgun (WGS) entry which is preliminary data.</text>
</comment>
<proteinExistence type="predicted"/>
<feature type="signal peptide" evidence="1">
    <location>
        <begin position="1"/>
        <end position="33"/>
    </location>
</feature>
<evidence type="ECO:0000313" key="3">
    <source>
        <dbReference type="EMBL" id="TJZ73197.1"/>
    </source>
</evidence>
<evidence type="ECO:0000256" key="1">
    <source>
        <dbReference type="SAM" id="SignalP"/>
    </source>
</evidence>
<dbReference type="InterPro" id="IPR025493">
    <property type="entry name" value="DUF4384"/>
</dbReference>
<dbReference type="Pfam" id="PF06051">
    <property type="entry name" value="DUF928"/>
    <property type="match status" value="1"/>
</dbReference>
<protein>
    <submittedName>
        <fullName evidence="3">DUF928 domain-containing protein</fullName>
    </submittedName>
</protein>
<reference evidence="3 4" key="1">
    <citation type="submission" date="2019-04" db="EMBL/GenBank/DDBJ databases">
        <title>Chitiniphilus eburnea sp. nov., a novel chitinolytic bacterium isolated from aquaculture sludge.</title>
        <authorList>
            <person name="Sheng M."/>
        </authorList>
    </citation>
    <scope>NUCLEOTIDE SEQUENCE [LARGE SCALE GENOMIC DNA]</scope>
    <source>
        <strain evidence="3 4">HX-2-15</strain>
    </source>
</reference>
<accession>A0A4U0PXD6</accession>
<gene>
    <name evidence="3" type="ORF">FAZ21_11305</name>
</gene>
<feature type="domain" description="DUF4384" evidence="2">
    <location>
        <begin position="232"/>
        <end position="302"/>
    </location>
</feature>
<dbReference type="AlphaFoldDB" id="A0A4U0PXD6"/>
<dbReference type="Proteomes" id="UP000310016">
    <property type="component" value="Unassembled WGS sequence"/>
</dbReference>
<evidence type="ECO:0000313" key="4">
    <source>
        <dbReference type="Proteomes" id="UP000310016"/>
    </source>
</evidence>
<keyword evidence="1" id="KW-0732">Signal</keyword>
<dbReference type="EMBL" id="SUMF01000011">
    <property type="protein sequence ID" value="TJZ73197.1"/>
    <property type="molecule type" value="Genomic_DNA"/>
</dbReference>
<keyword evidence="4" id="KW-1185">Reference proteome</keyword>
<organism evidence="3 4">
    <name type="scientific">Chitiniphilus eburneus</name>
    <dbReference type="NCBI Taxonomy" id="2571148"/>
    <lineage>
        <taxon>Bacteria</taxon>
        <taxon>Pseudomonadati</taxon>
        <taxon>Pseudomonadota</taxon>
        <taxon>Betaproteobacteria</taxon>
        <taxon>Neisseriales</taxon>
        <taxon>Chitinibacteraceae</taxon>
        <taxon>Chitiniphilus</taxon>
    </lineage>
</organism>
<dbReference type="Pfam" id="PF14326">
    <property type="entry name" value="DUF4384"/>
    <property type="match status" value="1"/>
</dbReference>
<sequence>MRESRIDMFFSQQKMRKRILGAVALLLAVHAAAQNPLPEYRAPQDDGVVSERGVPSRAIGAQLTLLVPDHTGLTRLAQPTLWWFASGPIEEAELSLWQGDIPVLTKPLRRLRAGLHSITVQKGEAHLQPGTVYEWRMRVQGEHGGVATVASGRIARQETRVNDDVSALARAGLWYDAIDAISRQIDRQPRSQQLRRQRVALLRQIGLHSVAGEDEAYLPLGLQASLPATLFHAGDPVWLTLACDKPCYLRITHLGADNQRVQVWPNAILQANLLPAGQPMRFPLPGSAMVLRASSPFGRESFDIEAASAQFPLPQIQPLPNGFFPVPKAAYPASRANQPLGTYQSLTLTYRTAE</sequence>